<dbReference type="EMBL" id="JAAXPE010000039">
    <property type="protein sequence ID" value="NKY89078.1"/>
    <property type="molecule type" value="Genomic_DNA"/>
</dbReference>
<name>A0A7X6RKU9_9NOCA</name>
<accession>A0A7X6RKU9</accession>
<feature type="region of interest" description="Disordered" evidence="1">
    <location>
        <begin position="260"/>
        <end position="282"/>
    </location>
</feature>
<evidence type="ECO:0000313" key="3">
    <source>
        <dbReference type="EMBL" id="NKY89078.1"/>
    </source>
</evidence>
<dbReference type="Gene3D" id="3.30.450.180">
    <property type="match status" value="1"/>
</dbReference>
<dbReference type="CDD" id="cd00093">
    <property type="entry name" value="HTH_XRE"/>
    <property type="match status" value="1"/>
</dbReference>
<evidence type="ECO:0000256" key="1">
    <source>
        <dbReference type="SAM" id="MobiDB-lite"/>
    </source>
</evidence>
<protein>
    <submittedName>
        <fullName evidence="3">Helix-turn-helix transcriptional regulator</fullName>
    </submittedName>
</protein>
<dbReference type="Pfam" id="PF17765">
    <property type="entry name" value="MLTR_LBD"/>
    <property type="match status" value="1"/>
</dbReference>
<dbReference type="Pfam" id="PF13560">
    <property type="entry name" value="HTH_31"/>
    <property type="match status" value="1"/>
</dbReference>
<feature type="domain" description="HTH cro/C1-type" evidence="2">
    <location>
        <begin position="14"/>
        <end position="68"/>
    </location>
</feature>
<dbReference type="SMART" id="SM00530">
    <property type="entry name" value="HTH_XRE"/>
    <property type="match status" value="1"/>
</dbReference>
<dbReference type="GO" id="GO:0003677">
    <property type="term" value="F:DNA binding"/>
    <property type="evidence" value="ECO:0007669"/>
    <property type="project" value="InterPro"/>
</dbReference>
<sequence>MTTVASPSPFARELRRWRALRRWSQLDLAIRADTTQRYLSYLEQGRSQPGRAMVLRLAESLELSLRERNQLLNSAGYAPAYDESGYDAPQLAAVREALRSVLAGHMPYPALIADRYGDLIESNAAFDLFTAGCAPELLTPPVNVRRLALHPDGLAPRVINFADWGRHVTESMRARNRTSPDPLAEELVAEFETYLPAVEPGPGYLGFAVPLRLRWGTGELRLITTLTSFATATDVSLADLHLEAFLPADDATADLLRRRAAESDGPLPEAIAPVRNPSARPR</sequence>
<keyword evidence="4" id="KW-1185">Reference proteome</keyword>
<gene>
    <name evidence="3" type="ORF">HGA07_26140</name>
</gene>
<reference evidence="3 4" key="1">
    <citation type="submission" date="2020-04" db="EMBL/GenBank/DDBJ databases">
        <title>MicrobeNet Type strains.</title>
        <authorList>
            <person name="Nicholson A.C."/>
        </authorList>
    </citation>
    <scope>NUCLEOTIDE SEQUENCE [LARGE SCALE GENOMIC DNA]</scope>
    <source>
        <strain evidence="3 4">DSM 44445</strain>
    </source>
</reference>
<dbReference type="Gene3D" id="1.10.260.40">
    <property type="entry name" value="lambda repressor-like DNA-binding domains"/>
    <property type="match status" value="1"/>
</dbReference>
<dbReference type="RefSeq" id="WP_051031257.1">
    <property type="nucleotide sequence ID" value="NZ_CAWPHS010000033.1"/>
</dbReference>
<dbReference type="Proteomes" id="UP000523447">
    <property type="component" value="Unassembled WGS sequence"/>
</dbReference>
<comment type="caution">
    <text evidence="3">The sequence shown here is derived from an EMBL/GenBank/DDBJ whole genome shotgun (WGS) entry which is preliminary data.</text>
</comment>
<dbReference type="SUPFAM" id="SSF47413">
    <property type="entry name" value="lambda repressor-like DNA-binding domains"/>
    <property type="match status" value="1"/>
</dbReference>
<proteinExistence type="predicted"/>
<dbReference type="InterPro" id="IPR001387">
    <property type="entry name" value="Cro/C1-type_HTH"/>
</dbReference>
<dbReference type="InterPro" id="IPR010982">
    <property type="entry name" value="Lambda_DNA-bd_dom_sf"/>
</dbReference>
<evidence type="ECO:0000259" key="2">
    <source>
        <dbReference type="PROSITE" id="PS50943"/>
    </source>
</evidence>
<dbReference type="AlphaFoldDB" id="A0A7X6RKU9"/>
<dbReference type="PROSITE" id="PS50943">
    <property type="entry name" value="HTH_CROC1"/>
    <property type="match status" value="1"/>
</dbReference>
<dbReference type="InterPro" id="IPR041413">
    <property type="entry name" value="MLTR_LBD"/>
</dbReference>
<organism evidence="3 4">
    <name type="scientific">Nocardia veterana</name>
    <dbReference type="NCBI Taxonomy" id="132249"/>
    <lineage>
        <taxon>Bacteria</taxon>
        <taxon>Bacillati</taxon>
        <taxon>Actinomycetota</taxon>
        <taxon>Actinomycetes</taxon>
        <taxon>Mycobacteriales</taxon>
        <taxon>Nocardiaceae</taxon>
        <taxon>Nocardia</taxon>
    </lineage>
</organism>
<evidence type="ECO:0000313" key="4">
    <source>
        <dbReference type="Proteomes" id="UP000523447"/>
    </source>
</evidence>
<dbReference type="PANTHER" id="PTHR35010:SF4">
    <property type="entry name" value="BLL5781 PROTEIN"/>
    <property type="match status" value="1"/>
</dbReference>
<dbReference type="PANTHER" id="PTHR35010">
    <property type="entry name" value="BLL4672 PROTEIN-RELATED"/>
    <property type="match status" value="1"/>
</dbReference>